<sequence>MYQLYQVTNSYLCAGFIDTGTLEKMEVKKENCAPILWPKISYWITQAIKIDHILI</sequence>
<proteinExistence type="predicted"/>
<reference evidence="1" key="1">
    <citation type="journal article" date="2015" name="Nature">
        <title>Complex archaea that bridge the gap between prokaryotes and eukaryotes.</title>
        <authorList>
            <person name="Spang A."/>
            <person name="Saw J.H."/>
            <person name="Jorgensen S.L."/>
            <person name="Zaremba-Niedzwiedzka K."/>
            <person name="Martijn J."/>
            <person name="Lind A.E."/>
            <person name="van Eijk R."/>
            <person name="Schleper C."/>
            <person name="Guy L."/>
            <person name="Ettema T.J."/>
        </authorList>
    </citation>
    <scope>NUCLEOTIDE SEQUENCE</scope>
</reference>
<organism evidence="1">
    <name type="scientific">marine sediment metagenome</name>
    <dbReference type="NCBI Taxonomy" id="412755"/>
    <lineage>
        <taxon>unclassified sequences</taxon>
        <taxon>metagenomes</taxon>
        <taxon>ecological metagenomes</taxon>
    </lineage>
</organism>
<accession>A0A0F9BPU9</accession>
<dbReference type="EMBL" id="LAZR01036797">
    <property type="protein sequence ID" value="KKL23905.1"/>
    <property type="molecule type" value="Genomic_DNA"/>
</dbReference>
<name>A0A0F9BPU9_9ZZZZ</name>
<dbReference type="AlphaFoldDB" id="A0A0F9BPU9"/>
<protein>
    <submittedName>
        <fullName evidence="1">Uncharacterized protein</fullName>
    </submittedName>
</protein>
<evidence type="ECO:0000313" key="1">
    <source>
        <dbReference type="EMBL" id="KKL23905.1"/>
    </source>
</evidence>
<comment type="caution">
    <text evidence="1">The sequence shown here is derived from an EMBL/GenBank/DDBJ whole genome shotgun (WGS) entry which is preliminary data.</text>
</comment>
<gene>
    <name evidence="1" type="ORF">LCGC14_2420750</name>
</gene>